<evidence type="ECO:0000313" key="1">
    <source>
        <dbReference type="EMBL" id="NOV98197.1"/>
    </source>
</evidence>
<protein>
    <recommendedName>
        <fullName evidence="3">Phage protein</fullName>
    </recommendedName>
</protein>
<proteinExistence type="predicted"/>
<name>A0ABX2A5R5_9MICO</name>
<evidence type="ECO:0008006" key="3">
    <source>
        <dbReference type="Google" id="ProtNLM"/>
    </source>
</evidence>
<dbReference type="Proteomes" id="UP000757540">
    <property type="component" value="Unassembled WGS sequence"/>
</dbReference>
<evidence type="ECO:0000313" key="2">
    <source>
        <dbReference type="Proteomes" id="UP000757540"/>
    </source>
</evidence>
<dbReference type="RefSeq" id="WP_171784409.1">
    <property type="nucleotide sequence ID" value="NZ_BAAAML010000012.1"/>
</dbReference>
<accession>A0ABX2A5R5</accession>
<gene>
    <name evidence="1" type="ORF">HDG69_002782</name>
</gene>
<reference evidence="1 2" key="1">
    <citation type="submission" date="2020-05" db="EMBL/GenBank/DDBJ databases">
        <title>Genomic Encyclopedia of Type Strains, Phase III (KMG-III): the genomes of soil and plant-associated and newly described type strains.</title>
        <authorList>
            <person name="Whitman W."/>
        </authorList>
    </citation>
    <scope>NUCLEOTIDE SEQUENCE [LARGE SCALE GENOMIC DNA]</scope>
    <source>
        <strain evidence="1 2">KCTC 19046</strain>
    </source>
</reference>
<keyword evidence="2" id="KW-1185">Reference proteome</keyword>
<organism evidence="1 2">
    <name type="scientific">Isoptericola halotolerans</name>
    <dbReference type="NCBI Taxonomy" id="300560"/>
    <lineage>
        <taxon>Bacteria</taxon>
        <taxon>Bacillati</taxon>
        <taxon>Actinomycetota</taxon>
        <taxon>Actinomycetes</taxon>
        <taxon>Micrococcales</taxon>
        <taxon>Promicromonosporaceae</taxon>
        <taxon>Isoptericola</taxon>
    </lineage>
</organism>
<sequence length="89" mass="10243">MTQPTKYRKLPVEIEAVRFDGTNAQQVAEWIGEEQDGWTYSDRNDFYEIETLEGTMTALPGDWIIRGVQGEFYPCKPDIFAATYEAVED</sequence>
<comment type="caution">
    <text evidence="1">The sequence shown here is derived from an EMBL/GenBank/DDBJ whole genome shotgun (WGS) entry which is preliminary data.</text>
</comment>
<dbReference type="EMBL" id="JABEZU010000003">
    <property type="protein sequence ID" value="NOV98197.1"/>
    <property type="molecule type" value="Genomic_DNA"/>
</dbReference>